<name>A0A1G5KF84_9HYPH</name>
<proteinExistence type="predicted"/>
<accession>A0A1G5KF84</accession>
<evidence type="ECO:0000313" key="4">
    <source>
        <dbReference type="Proteomes" id="UP000199569"/>
    </source>
</evidence>
<dbReference type="EMBL" id="FMVJ01000009">
    <property type="protein sequence ID" value="SCY98748.1"/>
    <property type="molecule type" value="Genomic_DNA"/>
</dbReference>
<dbReference type="PROSITE" id="PS50943">
    <property type="entry name" value="HTH_CROC1"/>
    <property type="match status" value="1"/>
</dbReference>
<evidence type="ECO:0000313" key="3">
    <source>
        <dbReference type="EMBL" id="SCY98748.1"/>
    </source>
</evidence>
<evidence type="ECO:0000256" key="1">
    <source>
        <dbReference type="SAM" id="MobiDB-lite"/>
    </source>
</evidence>
<dbReference type="OrthoDB" id="9781521at2"/>
<feature type="compositionally biased region" description="Basic residues" evidence="1">
    <location>
        <begin position="233"/>
        <end position="242"/>
    </location>
</feature>
<evidence type="ECO:0000259" key="2">
    <source>
        <dbReference type="PROSITE" id="PS50943"/>
    </source>
</evidence>
<keyword evidence="4" id="KW-1185">Reference proteome</keyword>
<dbReference type="AlphaFoldDB" id="A0A1G5KF84"/>
<reference evidence="4" key="1">
    <citation type="submission" date="2016-10" db="EMBL/GenBank/DDBJ databases">
        <authorList>
            <person name="Varghese N."/>
            <person name="Submissions S."/>
        </authorList>
    </citation>
    <scope>NUCLEOTIDE SEQUENCE [LARGE SCALE GENOMIC DNA]</scope>
    <source>
        <strain evidence="4">CGMCC 1.7666</strain>
    </source>
</reference>
<dbReference type="SUPFAM" id="SSF47413">
    <property type="entry name" value="lambda repressor-like DNA-binding domains"/>
    <property type="match status" value="1"/>
</dbReference>
<dbReference type="RefSeq" id="WP_091136811.1">
    <property type="nucleotide sequence ID" value="NZ_FMVJ01000009.1"/>
</dbReference>
<gene>
    <name evidence="3" type="ORF">SAMN02927923_03246</name>
</gene>
<dbReference type="GO" id="GO:0003677">
    <property type="term" value="F:DNA binding"/>
    <property type="evidence" value="ECO:0007669"/>
    <property type="project" value="InterPro"/>
</dbReference>
<sequence length="242" mass="26402">MTRKSFGEDDFVHSATLQNVSANLDLVRRLEHLSLAELGKRTGLSDRHLDSLIRMRSNVTVLVLEKIADSLGIPFLTFIGTRLDTGIPGGSSGFLDRLRNEQASLEETTRDPSPFSSRSMSDRRQQIPSGLTPDLAHLLQHLISQQEQLAQSQINLALQVEELSKAINPRATERGSSSTHSARTLARTAGADPSLVSPMQPKAASVKSSASTEVKNMRAKAAPRPKSEPVASQRRKSRKTSS</sequence>
<feature type="domain" description="HTH cro/C1-type" evidence="2">
    <location>
        <begin position="24"/>
        <end position="78"/>
    </location>
</feature>
<feature type="region of interest" description="Disordered" evidence="1">
    <location>
        <begin position="104"/>
        <end position="129"/>
    </location>
</feature>
<dbReference type="Proteomes" id="UP000199569">
    <property type="component" value="Unassembled WGS sequence"/>
</dbReference>
<feature type="region of interest" description="Disordered" evidence="1">
    <location>
        <begin position="168"/>
        <end position="242"/>
    </location>
</feature>
<dbReference type="Pfam" id="PF01381">
    <property type="entry name" value="HTH_3"/>
    <property type="match status" value="1"/>
</dbReference>
<dbReference type="InterPro" id="IPR001387">
    <property type="entry name" value="Cro/C1-type_HTH"/>
</dbReference>
<dbReference type="CDD" id="cd00093">
    <property type="entry name" value="HTH_XRE"/>
    <property type="match status" value="1"/>
</dbReference>
<organism evidence="3 4">
    <name type="scientific">Microvirga guangxiensis</name>
    <dbReference type="NCBI Taxonomy" id="549386"/>
    <lineage>
        <taxon>Bacteria</taxon>
        <taxon>Pseudomonadati</taxon>
        <taxon>Pseudomonadota</taxon>
        <taxon>Alphaproteobacteria</taxon>
        <taxon>Hyphomicrobiales</taxon>
        <taxon>Methylobacteriaceae</taxon>
        <taxon>Microvirga</taxon>
    </lineage>
</organism>
<dbReference type="Gene3D" id="1.10.260.40">
    <property type="entry name" value="lambda repressor-like DNA-binding domains"/>
    <property type="match status" value="1"/>
</dbReference>
<protein>
    <submittedName>
        <fullName evidence="3">Helix-turn-helix</fullName>
    </submittedName>
</protein>
<dbReference type="SMART" id="SM00530">
    <property type="entry name" value="HTH_XRE"/>
    <property type="match status" value="1"/>
</dbReference>
<dbReference type="InterPro" id="IPR010982">
    <property type="entry name" value="Lambda_DNA-bd_dom_sf"/>
</dbReference>